<dbReference type="AlphaFoldDB" id="A0A8X7BC87"/>
<organism evidence="1 2">
    <name type="scientific">Trichonephila clavipes</name>
    <name type="common">Golden silk orbweaver</name>
    <name type="synonym">Nephila clavipes</name>
    <dbReference type="NCBI Taxonomy" id="2585209"/>
    <lineage>
        <taxon>Eukaryota</taxon>
        <taxon>Metazoa</taxon>
        <taxon>Ecdysozoa</taxon>
        <taxon>Arthropoda</taxon>
        <taxon>Chelicerata</taxon>
        <taxon>Arachnida</taxon>
        <taxon>Araneae</taxon>
        <taxon>Araneomorphae</taxon>
        <taxon>Entelegynae</taxon>
        <taxon>Araneoidea</taxon>
        <taxon>Nephilidae</taxon>
        <taxon>Trichonephila</taxon>
    </lineage>
</organism>
<sequence length="209" mass="22937">MVNDADYCAVGLSSNPGEDMDVCKCIVPSRHGDILNSRRTASPLVTLVTGDERLRPTTSVRLATCHDEFRRPRSDYDRQLLFTELYIDVIKLIKRFRVPKQLSMRGEIRFSDRSLEIQSPILRGSAFFEGSKNISICSGIGGGGFASLVASCQSAGIGSSGSRGCGRGQRRATHQPLHLAATGCTCDDRFLKKEANHRCETGRNSINIK</sequence>
<accession>A0A8X7BC87</accession>
<proteinExistence type="predicted"/>
<keyword evidence="2" id="KW-1185">Reference proteome</keyword>
<name>A0A8X7BC87_TRICX</name>
<dbReference type="Proteomes" id="UP000887159">
    <property type="component" value="Unassembled WGS sequence"/>
</dbReference>
<evidence type="ECO:0000313" key="2">
    <source>
        <dbReference type="Proteomes" id="UP000887159"/>
    </source>
</evidence>
<evidence type="ECO:0000313" key="1">
    <source>
        <dbReference type="EMBL" id="GFY25414.1"/>
    </source>
</evidence>
<reference evidence="1" key="1">
    <citation type="submission" date="2020-08" db="EMBL/GenBank/DDBJ databases">
        <title>Multicomponent nature underlies the extraordinary mechanical properties of spider dragline silk.</title>
        <authorList>
            <person name="Kono N."/>
            <person name="Nakamura H."/>
            <person name="Mori M."/>
            <person name="Yoshida Y."/>
            <person name="Ohtoshi R."/>
            <person name="Malay A.D."/>
            <person name="Moran D.A.P."/>
            <person name="Tomita M."/>
            <person name="Numata K."/>
            <person name="Arakawa K."/>
        </authorList>
    </citation>
    <scope>NUCLEOTIDE SEQUENCE</scope>
</reference>
<comment type="caution">
    <text evidence="1">The sequence shown here is derived from an EMBL/GenBank/DDBJ whole genome shotgun (WGS) entry which is preliminary data.</text>
</comment>
<protein>
    <submittedName>
        <fullName evidence="1">Uncharacterized protein</fullName>
    </submittedName>
</protein>
<dbReference type="EMBL" id="BMAU01021371">
    <property type="protein sequence ID" value="GFY25414.1"/>
    <property type="molecule type" value="Genomic_DNA"/>
</dbReference>
<gene>
    <name evidence="1" type="ORF">TNCV_2485341</name>
</gene>